<feature type="compositionally biased region" description="Basic and acidic residues" evidence="1">
    <location>
        <begin position="444"/>
        <end position="456"/>
    </location>
</feature>
<accession>A0AA38X902</accession>
<dbReference type="EMBL" id="JAPDRK010000009">
    <property type="protein sequence ID" value="KAJ9609010.1"/>
    <property type="molecule type" value="Genomic_DNA"/>
</dbReference>
<feature type="compositionally biased region" description="Polar residues" evidence="1">
    <location>
        <begin position="402"/>
        <end position="413"/>
    </location>
</feature>
<organism evidence="2 3">
    <name type="scientific">Cladophialophora chaetospira</name>
    <dbReference type="NCBI Taxonomy" id="386627"/>
    <lineage>
        <taxon>Eukaryota</taxon>
        <taxon>Fungi</taxon>
        <taxon>Dikarya</taxon>
        <taxon>Ascomycota</taxon>
        <taxon>Pezizomycotina</taxon>
        <taxon>Eurotiomycetes</taxon>
        <taxon>Chaetothyriomycetidae</taxon>
        <taxon>Chaetothyriales</taxon>
        <taxon>Herpotrichiellaceae</taxon>
        <taxon>Cladophialophora</taxon>
    </lineage>
</organism>
<dbReference type="AlphaFoldDB" id="A0AA38X902"/>
<feature type="compositionally biased region" description="Low complexity" evidence="1">
    <location>
        <begin position="459"/>
        <end position="474"/>
    </location>
</feature>
<feature type="region of interest" description="Disordered" evidence="1">
    <location>
        <begin position="548"/>
        <end position="579"/>
    </location>
</feature>
<evidence type="ECO:0000313" key="2">
    <source>
        <dbReference type="EMBL" id="KAJ9609010.1"/>
    </source>
</evidence>
<keyword evidence="3" id="KW-1185">Reference proteome</keyword>
<comment type="caution">
    <text evidence="2">The sequence shown here is derived from an EMBL/GenBank/DDBJ whole genome shotgun (WGS) entry which is preliminary data.</text>
</comment>
<sequence length="579" mass="63525">MRYQNWDVLLFPGDSRTPIQEYDTKCFVLEQNVGATGDAAADKHSSSFESMRLVPILTSFVASLERGAPFRISIHSWDKPKPSQLLRSYKTPDELTMFEARVYMDGILVAHRTFDNDVWPEVIGDLGWSFTTFAAIFNANQADRDGQYLRFPRFHREILQQPDWEPGELMGRIKVVLAEGVVRANTPPAPSTGRFDRLRDVVAFSFQHAPQDILEYSQVAWPNTKMFADMNKRAPRPAPIGTRISGISGHEAHSHSPQRLPPIASRSSELSANARYQKVLDSQYFATLQSDPVASGSGPGVLKGTSSEHPIVGRALLHEDDPFVSSSHQSPAAIQQWRSMLRSTSHDISMPDYVSSKSAVNTEMSGVSMARANFERQVNEANPKEIVDALSPVRREQLLQVLSASNSPSTTLGTRPPMNTPQTDPDTSSNAMLDPAGMSGKTGDASHAKLWQEPRQRPRTSSASTSARSNSATSIDQCKGNDSPRKPRELGAGAGGKQRLVLPVAPRSQSLRVTRQRAASSGAKRKRRSASPLIEIEKQDTIRVVMATPSRSAMDVSGAEERQVISNASPGTPSSSIKK</sequence>
<reference evidence="2" key="1">
    <citation type="submission" date="2022-10" db="EMBL/GenBank/DDBJ databases">
        <title>Culturing micro-colonial fungi from biological soil crusts in the Mojave desert and describing Neophaeococcomyces mojavensis, and introducing the new genera and species Taxawa tesnikishii.</title>
        <authorList>
            <person name="Kurbessoian T."/>
            <person name="Stajich J.E."/>
        </authorList>
    </citation>
    <scope>NUCLEOTIDE SEQUENCE</scope>
    <source>
        <strain evidence="2">TK_41</strain>
    </source>
</reference>
<feature type="compositionally biased region" description="Polar residues" evidence="1">
    <location>
        <begin position="420"/>
        <end position="431"/>
    </location>
</feature>
<proteinExistence type="predicted"/>
<evidence type="ECO:0000313" key="3">
    <source>
        <dbReference type="Proteomes" id="UP001172673"/>
    </source>
</evidence>
<protein>
    <submittedName>
        <fullName evidence="2">Uncharacterized protein</fullName>
    </submittedName>
</protein>
<evidence type="ECO:0000256" key="1">
    <source>
        <dbReference type="SAM" id="MobiDB-lite"/>
    </source>
</evidence>
<feature type="compositionally biased region" description="Polar residues" evidence="1">
    <location>
        <begin position="564"/>
        <end position="579"/>
    </location>
</feature>
<gene>
    <name evidence="2" type="ORF">H2200_006781</name>
</gene>
<feature type="region of interest" description="Disordered" evidence="1">
    <location>
        <begin position="402"/>
        <end position="535"/>
    </location>
</feature>
<dbReference type="Proteomes" id="UP001172673">
    <property type="component" value="Unassembled WGS sequence"/>
</dbReference>
<name>A0AA38X902_9EURO</name>